<dbReference type="Proteomes" id="UP000648801">
    <property type="component" value="Unassembled WGS sequence"/>
</dbReference>
<keyword evidence="1" id="KW-0732">Signal</keyword>
<dbReference type="AlphaFoldDB" id="A0A916RG44"/>
<feature type="chain" id="PRO_5037907968" description="TIGR03118 family protein" evidence="1">
    <location>
        <begin position="35"/>
        <end position="545"/>
    </location>
</feature>
<evidence type="ECO:0008006" key="4">
    <source>
        <dbReference type="Google" id="ProtNLM"/>
    </source>
</evidence>
<sequence length="545" mass="55350">MHSSRLSSSSLVRRLLVAGSLALFTLLTSQAAVAQSNSTYQQTNLISDGAVQAMHTDPTLINPWGVSLGPQFWIDSAGSGFSEVDDASGNKAFAVAVPSVSAGATHGSPAGTVANNDSTVFNIPGNGSALFIFGNLDGSIAAWNTNTPQAVTVANNSAAKAAYTDIAIDKNSTGTFLLAANFAGGTVDVFDSNFASTHLTGSFADPSIPQGFAPFGIHSIGSSIYVTYAERSSTGREVLGAGLGYIDIFDNNGNLTRQAISQGNLNAPWGMALAPAGFGSFGGKLLVGNFGDGTINAYDPTNFSFLGQLTDSTGTPITNSGLWEIVFGANRLGDPNTLYFAAGINGEKDGLFGAISVASAPSGTPDFSFQASANALTVTSGQSGNLTINLAASNGFSGTVSFSCTGLPSGDTCTFNPATANVSGASTVSVVTTINTATTSAPAPNPYIAATHPKSSNHNRPVMLLAFGIPFGLLSFAGLRKKSLLLRSSIFSAALMLFTLSMTGCSSKSTAATSTPTPTPAASQLTINATSGAITHTINVSLTVN</sequence>
<evidence type="ECO:0000256" key="1">
    <source>
        <dbReference type="SAM" id="SignalP"/>
    </source>
</evidence>
<reference evidence="2" key="2">
    <citation type="submission" date="2020-09" db="EMBL/GenBank/DDBJ databases">
        <authorList>
            <person name="Sun Q."/>
            <person name="Zhou Y."/>
        </authorList>
    </citation>
    <scope>NUCLEOTIDE SEQUENCE</scope>
    <source>
        <strain evidence="2">CGMCC 1.15447</strain>
    </source>
</reference>
<keyword evidence="3" id="KW-1185">Reference proteome</keyword>
<protein>
    <recommendedName>
        <fullName evidence="4">TIGR03118 family protein</fullName>
    </recommendedName>
</protein>
<accession>A0A916RG44</accession>
<dbReference type="RefSeq" id="WP_188757356.1">
    <property type="nucleotide sequence ID" value="NZ_BMJB01000001.1"/>
</dbReference>
<proteinExistence type="predicted"/>
<dbReference type="InterPro" id="IPR015943">
    <property type="entry name" value="WD40/YVTN_repeat-like_dom_sf"/>
</dbReference>
<dbReference type="Gene3D" id="2.130.10.10">
    <property type="entry name" value="YVTN repeat-like/Quinoprotein amine dehydrogenase"/>
    <property type="match status" value="1"/>
</dbReference>
<reference evidence="2" key="1">
    <citation type="journal article" date="2014" name="Int. J. Syst. Evol. Microbiol.">
        <title>Complete genome sequence of Corynebacterium casei LMG S-19264T (=DSM 44701T), isolated from a smear-ripened cheese.</title>
        <authorList>
            <consortium name="US DOE Joint Genome Institute (JGI-PGF)"/>
            <person name="Walter F."/>
            <person name="Albersmeier A."/>
            <person name="Kalinowski J."/>
            <person name="Ruckert C."/>
        </authorList>
    </citation>
    <scope>NUCLEOTIDE SEQUENCE</scope>
    <source>
        <strain evidence="2">CGMCC 1.15447</strain>
    </source>
</reference>
<gene>
    <name evidence="2" type="ORF">GCM10011507_00170</name>
</gene>
<dbReference type="NCBIfam" id="TIGR03118">
    <property type="entry name" value="PEPCTERM_chp_1"/>
    <property type="match status" value="1"/>
</dbReference>
<evidence type="ECO:0000313" key="2">
    <source>
        <dbReference type="EMBL" id="GGA53074.1"/>
    </source>
</evidence>
<comment type="caution">
    <text evidence="2">The sequence shown here is derived from an EMBL/GenBank/DDBJ whole genome shotgun (WGS) entry which is preliminary data.</text>
</comment>
<dbReference type="EMBL" id="BMJB01000001">
    <property type="protein sequence ID" value="GGA53074.1"/>
    <property type="molecule type" value="Genomic_DNA"/>
</dbReference>
<name>A0A916RG44_9BACT</name>
<dbReference type="SUPFAM" id="SSF75011">
    <property type="entry name" value="3-carboxy-cis,cis-mucoante lactonizing enzyme"/>
    <property type="match status" value="1"/>
</dbReference>
<organism evidence="2 3">
    <name type="scientific">Edaphobacter acidisoli</name>
    <dbReference type="NCBI Taxonomy" id="2040573"/>
    <lineage>
        <taxon>Bacteria</taxon>
        <taxon>Pseudomonadati</taxon>
        <taxon>Acidobacteriota</taxon>
        <taxon>Terriglobia</taxon>
        <taxon>Terriglobales</taxon>
        <taxon>Acidobacteriaceae</taxon>
        <taxon>Edaphobacter</taxon>
    </lineage>
</organism>
<feature type="signal peptide" evidence="1">
    <location>
        <begin position="1"/>
        <end position="34"/>
    </location>
</feature>
<dbReference type="InterPro" id="IPR017549">
    <property type="entry name" value="APMV_L690"/>
</dbReference>
<evidence type="ECO:0000313" key="3">
    <source>
        <dbReference type="Proteomes" id="UP000648801"/>
    </source>
</evidence>